<keyword evidence="3" id="KW-1185">Reference proteome</keyword>
<dbReference type="Gene3D" id="3.40.50.1820">
    <property type="entry name" value="alpha/beta hydrolase"/>
    <property type="match status" value="1"/>
</dbReference>
<dbReference type="PANTHER" id="PTHR12277">
    <property type="entry name" value="ALPHA/BETA HYDROLASE DOMAIN-CONTAINING PROTEIN"/>
    <property type="match status" value="1"/>
</dbReference>
<evidence type="ECO:0000313" key="3">
    <source>
        <dbReference type="Proteomes" id="UP000265703"/>
    </source>
</evidence>
<dbReference type="EMBL" id="QKYT01000065">
    <property type="protein sequence ID" value="RIA95240.1"/>
    <property type="molecule type" value="Genomic_DNA"/>
</dbReference>
<sequence length="409" mass="46739">MLFHLFSAFATTVFVLLFIFLLIYALCLGVFSLSSTFQSYLIFLHWLNPNEERLNQPESFGLQAFSTRHVWVRTRDGIKLGGWHILSRQSVKRTISSFRAFEIESDDQSEALFDQNLKSAELVILYFHGQIGNREGFPTEDGLLIDARAAWDWILQHVSAKKVIVYGHSLGTGVAIRLVRHLIEEGVKPLALIIESPFTSVPDLMVSFRRFPLLKPFAKNHNVIDYFKASVTHRFNNVEHVKHLNDVPILIIHSHKDIDISLSYSHKLFQEIINIRQIKNRNNEPSIMTFAREGTLHSQPDAKTWYLQALHAAHNNLHGWEFVGEKVREFLETFCNFKIEEIKIDSSNTKLSSDLINISSGISGSSSKSKIIKDNLFDSENENNDKNDNGNNGGTNSDTEKKEWIVVTN</sequence>
<dbReference type="OrthoDB" id="446723at2759"/>
<dbReference type="STRING" id="658196.A0A397TAE3"/>
<dbReference type="PANTHER" id="PTHR12277:SF81">
    <property type="entry name" value="PROTEIN ABHD13"/>
    <property type="match status" value="1"/>
</dbReference>
<name>A0A397TAE3_9GLOM</name>
<comment type="caution">
    <text evidence="2">The sequence shown here is derived from an EMBL/GenBank/DDBJ whole genome shotgun (WGS) entry which is preliminary data.</text>
</comment>
<gene>
    <name evidence="2" type="ORF">C1645_499502</name>
</gene>
<dbReference type="AlphaFoldDB" id="A0A397TAE3"/>
<dbReference type="GO" id="GO:0016787">
    <property type="term" value="F:hydrolase activity"/>
    <property type="evidence" value="ECO:0007669"/>
    <property type="project" value="UniProtKB-KW"/>
</dbReference>
<evidence type="ECO:0000256" key="1">
    <source>
        <dbReference type="SAM" id="MobiDB-lite"/>
    </source>
</evidence>
<keyword evidence="2" id="KW-0378">Hydrolase</keyword>
<accession>A0A397TAE3</accession>
<dbReference type="InterPro" id="IPR029058">
    <property type="entry name" value="AB_hydrolase_fold"/>
</dbReference>
<dbReference type="SUPFAM" id="SSF53474">
    <property type="entry name" value="alpha/beta-Hydrolases"/>
    <property type="match status" value="1"/>
</dbReference>
<proteinExistence type="predicted"/>
<feature type="compositionally biased region" description="Basic and acidic residues" evidence="1">
    <location>
        <begin position="398"/>
        <end position="409"/>
    </location>
</feature>
<organism evidence="2 3">
    <name type="scientific">Glomus cerebriforme</name>
    <dbReference type="NCBI Taxonomy" id="658196"/>
    <lineage>
        <taxon>Eukaryota</taxon>
        <taxon>Fungi</taxon>
        <taxon>Fungi incertae sedis</taxon>
        <taxon>Mucoromycota</taxon>
        <taxon>Glomeromycotina</taxon>
        <taxon>Glomeromycetes</taxon>
        <taxon>Glomerales</taxon>
        <taxon>Glomeraceae</taxon>
        <taxon>Glomus</taxon>
    </lineage>
</organism>
<dbReference type="Proteomes" id="UP000265703">
    <property type="component" value="Unassembled WGS sequence"/>
</dbReference>
<protein>
    <submittedName>
        <fullName evidence="2">Alpha/Beta hydrolase protein</fullName>
    </submittedName>
</protein>
<evidence type="ECO:0000313" key="2">
    <source>
        <dbReference type="EMBL" id="RIA95240.1"/>
    </source>
</evidence>
<feature type="region of interest" description="Disordered" evidence="1">
    <location>
        <begin position="378"/>
        <end position="409"/>
    </location>
</feature>
<reference evidence="2 3" key="1">
    <citation type="submission" date="2018-06" db="EMBL/GenBank/DDBJ databases">
        <title>Comparative genomics reveals the genomic features of Rhizophagus irregularis, R. cerebriforme, R. diaphanum and Gigaspora rosea, and their symbiotic lifestyle signature.</title>
        <authorList>
            <person name="Morin E."/>
            <person name="San Clemente H."/>
            <person name="Chen E.C.H."/>
            <person name="De La Providencia I."/>
            <person name="Hainaut M."/>
            <person name="Kuo A."/>
            <person name="Kohler A."/>
            <person name="Murat C."/>
            <person name="Tang N."/>
            <person name="Roy S."/>
            <person name="Loubradou J."/>
            <person name="Henrissat B."/>
            <person name="Grigoriev I.V."/>
            <person name="Corradi N."/>
            <person name="Roux C."/>
            <person name="Martin F.M."/>
        </authorList>
    </citation>
    <scope>NUCLEOTIDE SEQUENCE [LARGE SCALE GENOMIC DNA]</scope>
    <source>
        <strain evidence="2 3">DAOM 227022</strain>
    </source>
</reference>